<organism evidence="1 2">
    <name type="scientific">Suillus luteus UH-Slu-Lm8-n1</name>
    <dbReference type="NCBI Taxonomy" id="930992"/>
    <lineage>
        <taxon>Eukaryota</taxon>
        <taxon>Fungi</taxon>
        <taxon>Dikarya</taxon>
        <taxon>Basidiomycota</taxon>
        <taxon>Agaricomycotina</taxon>
        <taxon>Agaricomycetes</taxon>
        <taxon>Agaricomycetidae</taxon>
        <taxon>Boletales</taxon>
        <taxon>Suillineae</taxon>
        <taxon>Suillaceae</taxon>
        <taxon>Suillus</taxon>
    </lineage>
</organism>
<evidence type="ECO:0000313" key="1">
    <source>
        <dbReference type="EMBL" id="KIK43794.1"/>
    </source>
</evidence>
<sequence length="61" mass="6735">MHWRGASASALMPLAGYCHGAERYYVGENAPNMHSTVEASGDLIAGKLAWRVWIFLLDVSR</sequence>
<protein>
    <submittedName>
        <fullName evidence="1">Uncharacterized protein</fullName>
    </submittedName>
</protein>
<keyword evidence="2" id="KW-1185">Reference proteome</keyword>
<name>A0A0D0B1A1_9AGAM</name>
<proteinExistence type="predicted"/>
<dbReference type="EMBL" id="KN835204">
    <property type="protein sequence ID" value="KIK43794.1"/>
    <property type="molecule type" value="Genomic_DNA"/>
</dbReference>
<evidence type="ECO:0000313" key="2">
    <source>
        <dbReference type="Proteomes" id="UP000054485"/>
    </source>
</evidence>
<dbReference type="InParanoid" id="A0A0D0B1A1"/>
<dbReference type="Proteomes" id="UP000054485">
    <property type="component" value="Unassembled WGS sequence"/>
</dbReference>
<dbReference type="AlphaFoldDB" id="A0A0D0B1A1"/>
<gene>
    <name evidence="1" type="ORF">CY34DRAFT_803404</name>
</gene>
<accession>A0A0D0B1A1</accession>
<reference evidence="1 2" key="1">
    <citation type="submission" date="2014-04" db="EMBL/GenBank/DDBJ databases">
        <authorList>
            <consortium name="DOE Joint Genome Institute"/>
            <person name="Kuo A."/>
            <person name="Ruytinx J."/>
            <person name="Rineau F."/>
            <person name="Colpaert J."/>
            <person name="Kohler A."/>
            <person name="Nagy L.G."/>
            <person name="Floudas D."/>
            <person name="Copeland A."/>
            <person name="Barry K.W."/>
            <person name="Cichocki N."/>
            <person name="Veneault-Fourrey C."/>
            <person name="LaButti K."/>
            <person name="Lindquist E.A."/>
            <person name="Lipzen A."/>
            <person name="Lundell T."/>
            <person name="Morin E."/>
            <person name="Murat C."/>
            <person name="Sun H."/>
            <person name="Tunlid A."/>
            <person name="Henrissat B."/>
            <person name="Grigoriev I.V."/>
            <person name="Hibbett D.S."/>
            <person name="Martin F."/>
            <person name="Nordberg H.P."/>
            <person name="Cantor M.N."/>
            <person name="Hua S.X."/>
        </authorList>
    </citation>
    <scope>NUCLEOTIDE SEQUENCE [LARGE SCALE GENOMIC DNA]</scope>
    <source>
        <strain evidence="1 2">UH-Slu-Lm8-n1</strain>
    </source>
</reference>
<dbReference type="HOGENOM" id="CLU_2924283_0_0_1"/>
<reference evidence="2" key="2">
    <citation type="submission" date="2015-01" db="EMBL/GenBank/DDBJ databases">
        <title>Evolutionary Origins and Diversification of the Mycorrhizal Mutualists.</title>
        <authorList>
            <consortium name="DOE Joint Genome Institute"/>
            <consortium name="Mycorrhizal Genomics Consortium"/>
            <person name="Kohler A."/>
            <person name="Kuo A."/>
            <person name="Nagy L.G."/>
            <person name="Floudas D."/>
            <person name="Copeland A."/>
            <person name="Barry K.W."/>
            <person name="Cichocki N."/>
            <person name="Veneault-Fourrey C."/>
            <person name="LaButti K."/>
            <person name="Lindquist E.A."/>
            <person name="Lipzen A."/>
            <person name="Lundell T."/>
            <person name="Morin E."/>
            <person name="Murat C."/>
            <person name="Riley R."/>
            <person name="Ohm R."/>
            <person name="Sun H."/>
            <person name="Tunlid A."/>
            <person name="Henrissat B."/>
            <person name="Grigoriev I.V."/>
            <person name="Hibbett D.S."/>
            <person name="Martin F."/>
        </authorList>
    </citation>
    <scope>NUCLEOTIDE SEQUENCE [LARGE SCALE GENOMIC DNA]</scope>
    <source>
        <strain evidence="2">UH-Slu-Lm8-n1</strain>
    </source>
</reference>